<accession>A0ABW4GAL5</accession>
<keyword evidence="2" id="KW-1185">Reference proteome</keyword>
<proteinExistence type="predicted"/>
<evidence type="ECO:0000313" key="1">
    <source>
        <dbReference type="EMBL" id="MFD1539509.1"/>
    </source>
</evidence>
<comment type="caution">
    <text evidence="1">The sequence shown here is derived from an EMBL/GenBank/DDBJ whole genome shotgun (WGS) entry which is preliminary data.</text>
</comment>
<organism evidence="1 2">
    <name type="scientific">Nonomuraea guangzhouensis</name>
    <dbReference type="NCBI Taxonomy" id="1291555"/>
    <lineage>
        <taxon>Bacteria</taxon>
        <taxon>Bacillati</taxon>
        <taxon>Actinomycetota</taxon>
        <taxon>Actinomycetes</taxon>
        <taxon>Streptosporangiales</taxon>
        <taxon>Streptosporangiaceae</taxon>
        <taxon>Nonomuraea</taxon>
    </lineage>
</organism>
<evidence type="ECO:0000313" key="2">
    <source>
        <dbReference type="Proteomes" id="UP001597097"/>
    </source>
</evidence>
<dbReference type="Pfam" id="PF10012">
    <property type="entry name" value="DUF2255"/>
    <property type="match status" value="1"/>
</dbReference>
<dbReference type="Proteomes" id="UP001597097">
    <property type="component" value="Unassembled WGS sequence"/>
</dbReference>
<name>A0ABW4GAL5_9ACTN</name>
<dbReference type="RefSeq" id="WP_219535143.1">
    <property type="nucleotide sequence ID" value="NZ_JAHKRM010000025.1"/>
</dbReference>
<reference evidence="2" key="1">
    <citation type="journal article" date="2019" name="Int. J. Syst. Evol. Microbiol.">
        <title>The Global Catalogue of Microorganisms (GCM) 10K type strain sequencing project: providing services to taxonomists for standard genome sequencing and annotation.</title>
        <authorList>
            <consortium name="The Broad Institute Genomics Platform"/>
            <consortium name="The Broad Institute Genome Sequencing Center for Infectious Disease"/>
            <person name="Wu L."/>
            <person name="Ma J."/>
        </authorList>
    </citation>
    <scope>NUCLEOTIDE SEQUENCE [LARGE SCALE GENOMIC DNA]</scope>
    <source>
        <strain evidence="2">CGMCC 1.15399</strain>
    </source>
</reference>
<sequence length="124" mass="13827">MSAWTSDELTKIGNAEELELASVRRDGSLRDPVTMWVVRNGDNLYVRSMRGRDGAWYRGTQTRHEGHISAGGVDKDVTFADAEPDVDGRLDDAYRGKYRRYSSNIVGSVVNPEARAATLKLVPR</sequence>
<gene>
    <name evidence="1" type="ORF">ACFSJ0_20810</name>
</gene>
<dbReference type="EMBL" id="JBHUCM010000017">
    <property type="protein sequence ID" value="MFD1539509.1"/>
    <property type="molecule type" value="Genomic_DNA"/>
</dbReference>
<dbReference type="InterPro" id="IPR016888">
    <property type="entry name" value="UCP028498"/>
</dbReference>
<protein>
    <submittedName>
        <fullName evidence="1">DUF2255 family protein</fullName>
    </submittedName>
</protein>